<gene>
    <name evidence="2" type="ORF">DR950_17980</name>
</gene>
<dbReference type="PANTHER" id="PTHR43312:SF1">
    <property type="entry name" value="NADP-DEPENDENT OXIDOREDUCTASE DOMAIN-CONTAINING PROTEIN"/>
    <property type="match status" value="1"/>
</dbReference>
<dbReference type="InterPro" id="IPR023210">
    <property type="entry name" value="NADP_OxRdtase_dom"/>
</dbReference>
<dbReference type="InterPro" id="IPR053135">
    <property type="entry name" value="AKR2_Oxidoreductase"/>
</dbReference>
<accession>A0A372ZUJ8</accession>
<comment type="caution">
    <text evidence="2">The sequence shown here is derived from an EMBL/GenBank/DDBJ whole genome shotgun (WGS) entry which is preliminary data.</text>
</comment>
<dbReference type="SUPFAM" id="SSF51430">
    <property type="entry name" value="NAD(P)-linked oxidoreductase"/>
    <property type="match status" value="1"/>
</dbReference>
<dbReference type="Pfam" id="PF00248">
    <property type="entry name" value="Aldo_ket_red"/>
    <property type="match status" value="1"/>
</dbReference>
<proteinExistence type="predicted"/>
<keyword evidence="3" id="KW-1185">Reference proteome</keyword>
<dbReference type="InterPro" id="IPR036812">
    <property type="entry name" value="NAD(P)_OxRdtase_dom_sf"/>
</dbReference>
<sequence length="364" mass="39379">MNTPARPGGSLTLPGGTTVARLGVGCWPIGGPAHNLGMPMGWSTADDHQAIAGLDRAFDLGANLFDTADVYGHGHSEQLLGYVLSGVPRAEFAVTSKVGYYTEPGTDHAMDPAHLRRRLESTLQRLGVDHLDVYSLHNSNFGPDDTFLEGAVAALRGFQAEGLIRAVGIRGPHRFAPERLTTEPGQREDKHARFRRHFAAIRPDVLAVRDNLLTPPSATDGIREFSNAHAVTVIVNKALGQGLLTGKHTAAAPPTYADGDHRQRKAWFTDTALAVLSPHLDEIRRRFGDGPQTLPHAALAYCLRRWPGAVVLTGFTTTAQIEQNLTCDPARLTTDDLLFLADVGRRAQQALDSLGEVFTDEVAR</sequence>
<dbReference type="AlphaFoldDB" id="A0A372ZUJ8"/>
<dbReference type="EMBL" id="QVIG01000001">
    <property type="protein sequence ID" value="RGD59431.1"/>
    <property type="molecule type" value="Genomic_DNA"/>
</dbReference>
<protein>
    <submittedName>
        <fullName evidence="2">Aldo/keto reductase</fullName>
    </submittedName>
</protein>
<evidence type="ECO:0000313" key="3">
    <source>
        <dbReference type="Proteomes" id="UP000263377"/>
    </source>
</evidence>
<evidence type="ECO:0000259" key="1">
    <source>
        <dbReference type="Pfam" id="PF00248"/>
    </source>
</evidence>
<feature type="domain" description="NADP-dependent oxidoreductase" evidence="1">
    <location>
        <begin position="33"/>
        <end position="335"/>
    </location>
</feature>
<organism evidence="2 3">
    <name type="scientific">Kitasatospora xanthocidica</name>
    <dbReference type="NCBI Taxonomy" id="83382"/>
    <lineage>
        <taxon>Bacteria</taxon>
        <taxon>Bacillati</taxon>
        <taxon>Actinomycetota</taxon>
        <taxon>Actinomycetes</taxon>
        <taxon>Kitasatosporales</taxon>
        <taxon>Streptomycetaceae</taxon>
        <taxon>Kitasatospora</taxon>
    </lineage>
</organism>
<dbReference type="RefSeq" id="WP_117487629.1">
    <property type="nucleotide sequence ID" value="NZ_QVIG01000001.1"/>
</dbReference>
<dbReference type="PANTHER" id="PTHR43312">
    <property type="entry name" value="D-THREO-ALDOSE 1-DEHYDROGENASE"/>
    <property type="match status" value="1"/>
</dbReference>
<evidence type="ECO:0000313" key="2">
    <source>
        <dbReference type="EMBL" id="RGD59431.1"/>
    </source>
</evidence>
<dbReference type="Proteomes" id="UP000263377">
    <property type="component" value="Unassembled WGS sequence"/>
</dbReference>
<name>A0A372ZUJ8_9ACTN</name>
<dbReference type="Gene3D" id="3.20.20.100">
    <property type="entry name" value="NADP-dependent oxidoreductase domain"/>
    <property type="match status" value="1"/>
</dbReference>
<reference evidence="2 3" key="1">
    <citation type="submission" date="2018-08" db="EMBL/GenBank/DDBJ databases">
        <title>Diversity &amp; Physiological Properties of Lignin-Decomposing Actinobacteria from Soil.</title>
        <authorList>
            <person name="Roh S.G."/>
            <person name="Kim S.B."/>
        </authorList>
    </citation>
    <scope>NUCLEOTIDE SEQUENCE [LARGE SCALE GENOMIC DNA]</scope>
    <source>
        <strain evidence="2 3">MMS17-GH009</strain>
    </source>
</reference>